<dbReference type="OMA" id="IIKYDNY"/>
<dbReference type="GeneID" id="30315859"/>
<reference evidence="1 2" key="1">
    <citation type="submission" date="2015-04" db="EMBL/GenBank/DDBJ databases">
        <authorList>
            <consortium name="Pathogen Informatics"/>
        </authorList>
    </citation>
    <scope>NUCLEOTIDE SEQUENCE [LARGE SCALE GENOMIC DNA]</scope>
    <source>
        <strain evidence="1 2">SGS1</strain>
    </source>
</reference>
<protein>
    <submittedName>
        <fullName evidence="1">Uncharacterized protein</fullName>
    </submittedName>
</protein>
<dbReference type="KEGG" id="prel:PRELSG_API05400"/>
<dbReference type="VEuPathDB" id="PlasmoDB:PRELSG_API05400"/>
<accession>A0A1J1HBU0</accession>
<dbReference type="EMBL" id="LN835310">
    <property type="protein sequence ID" value="CRH02969.1"/>
    <property type="molecule type" value="Genomic_DNA"/>
</dbReference>
<dbReference type="RefSeq" id="YP_009325511.1">
    <property type="nucleotide sequence ID" value="NC_031964.1"/>
</dbReference>
<gene>
    <name evidence="1" type="primary">ORF101</name>
    <name evidence="1" type="ORF">PRELSG_API05400</name>
</gene>
<proteinExistence type="predicted"/>
<organism evidence="1 2">
    <name type="scientific">Plasmodium relictum</name>
    <dbReference type="NCBI Taxonomy" id="85471"/>
    <lineage>
        <taxon>Eukaryota</taxon>
        <taxon>Sar</taxon>
        <taxon>Alveolata</taxon>
        <taxon>Apicomplexa</taxon>
        <taxon>Aconoidasida</taxon>
        <taxon>Haemosporida</taxon>
        <taxon>Plasmodiidae</taxon>
        <taxon>Plasmodium</taxon>
        <taxon>Plasmodium (Haemamoeba)</taxon>
    </lineage>
</organism>
<keyword evidence="2" id="KW-1185">Reference proteome</keyword>
<name>A0A1J1HBU0_PLARL</name>
<evidence type="ECO:0000313" key="2">
    <source>
        <dbReference type="Proteomes" id="UP000220158"/>
    </source>
</evidence>
<dbReference type="Proteomes" id="UP000220158">
    <property type="component" value="Apicoplast API"/>
</dbReference>
<sequence>MKINIIKYYYKNNSKKLFKNKNINNIILNNIFLIKLNFYEYINKKLQIYNFKGILLKNKKNNNILILKYNNNDILFLYFYLNIYNLINIYKLGIFNITRIKYLL</sequence>
<evidence type="ECO:0000313" key="1">
    <source>
        <dbReference type="EMBL" id="CRH02969.1"/>
    </source>
</evidence>
<dbReference type="AlphaFoldDB" id="A0A1J1HBU0"/>